<dbReference type="GO" id="GO:0005886">
    <property type="term" value="C:plasma membrane"/>
    <property type="evidence" value="ECO:0007669"/>
    <property type="project" value="TreeGrafter"/>
</dbReference>
<dbReference type="Pfam" id="PF00441">
    <property type="entry name" value="Acyl-CoA_dh_1"/>
    <property type="match status" value="1"/>
</dbReference>
<evidence type="ECO:0000256" key="4">
    <source>
        <dbReference type="ARBA" id="ARBA00022827"/>
    </source>
</evidence>
<evidence type="ECO:0000259" key="9">
    <source>
        <dbReference type="Pfam" id="PF02771"/>
    </source>
</evidence>
<dbReference type="SUPFAM" id="SSF56645">
    <property type="entry name" value="Acyl-CoA dehydrogenase NM domain-like"/>
    <property type="match status" value="1"/>
</dbReference>
<dbReference type="Gene3D" id="1.10.540.10">
    <property type="entry name" value="Acyl-CoA dehydrogenase/oxidase, N-terminal domain"/>
    <property type="match status" value="1"/>
</dbReference>
<protein>
    <submittedName>
        <fullName evidence="10">Acyl-CoA dehydrogenase</fullName>
    </submittedName>
</protein>
<evidence type="ECO:0000256" key="6">
    <source>
        <dbReference type="RuleBase" id="RU362125"/>
    </source>
</evidence>
<gene>
    <name evidence="10" type="ORF">G6N74_18465</name>
</gene>
<dbReference type="PANTHER" id="PTHR43292">
    <property type="entry name" value="ACYL-COA DEHYDROGENASE"/>
    <property type="match status" value="1"/>
</dbReference>
<keyword evidence="5 6" id="KW-0560">Oxidoreductase</keyword>
<feature type="domain" description="Acyl-CoA oxidase/dehydrogenase middle" evidence="8">
    <location>
        <begin position="128"/>
        <end position="220"/>
    </location>
</feature>
<dbReference type="Gene3D" id="1.20.140.10">
    <property type="entry name" value="Butyryl-CoA Dehydrogenase, subunit A, domain 3"/>
    <property type="match status" value="1"/>
</dbReference>
<keyword evidence="3 6" id="KW-0285">Flavoprotein</keyword>
<dbReference type="Pfam" id="PF02770">
    <property type="entry name" value="Acyl-CoA_dh_M"/>
    <property type="match status" value="1"/>
</dbReference>
<evidence type="ECO:0000256" key="1">
    <source>
        <dbReference type="ARBA" id="ARBA00001974"/>
    </source>
</evidence>
<dbReference type="SUPFAM" id="SSF47203">
    <property type="entry name" value="Acyl-CoA dehydrogenase C-terminal domain-like"/>
    <property type="match status" value="1"/>
</dbReference>
<sequence length="383" mass="42254">MDFSWSGPQSAFRARVVDFLKSELPDDWSEIARHGPGSRQQTDFSLRFCPKLAEAGLLVPHWPKEFGGEGATVWEHFILGEEMWAAGEPRGPQYMNVNWIGPTIMRFGTDEQKELHLPRAAKGQAIWCQGFSEPSAGSDLVSLRTSAERDGDNFVVNGSKIWTSYAGLADHCFLLARTSGKRKDGICIFIVPMDTPGISVRPIPSLVGEGDIHEVFFNDVTVPASAMLGEEGKAWSIITYSLGNERVGIPRYEFSRRTLDALVARLKEEGRWNDEYIRYRAGQALSACEAARLLVYRVVDERSRGAPPSAESSLARFAVITADHAVSNFGLEFLPASYSNDDIPSLKPHHERAIASGIASGAAEIQLGIVAQSYLELPWEPRA</sequence>
<dbReference type="PANTHER" id="PTHR43292:SF3">
    <property type="entry name" value="ACYL-COA DEHYDROGENASE FADE29"/>
    <property type="match status" value="1"/>
</dbReference>
<proteinExistence type="inferred from homology"/>
<dbReference type="Proteomes" id="UP000481252">
    <property type="component" value="Unassembled WGS sequence"/>
</dbReference>
<keyword evidence="11" id="KW-1185">Reference proteome</keyword>
<dbReference type="Gene3D" id="2.40.110.10">
    <property type="entry name" value="Butyryl-CoA Dehydrogenase, subunit A, domain 2"/>
    <property type="match status" value="1"/>
</dbReference>
<dbReference type="InterPro" id="IPR036250">
    <property type="entry name" value="AcylCo_DH-like_C"/>
</dbReference>
<dbReference type="InterPro" id="IPR006091">
    <property type="entry name" value="Acyl-CoA_Oxase/DH_mid-dom"/>
</dbReference>
<comment type="caution">
    <text evidence="10">The sequence shown here is derived from an EMBL/GenBank/DDBJ whole genome shotgun (WGS) entry which is preliminary data.</text>
</comment>
<evidence type="ECO:0000259" key="8">
    <source>
        <dbReference type="Pfam" id="PF02770"/>
    </source>
</evidence>
<dbReference type="InterPro" id="IPR037069">
    <property type="entry name" value="AcylCoA_DH/ox_N_sf"/>
</dbReference>
<comment type="cofactor">
    <cofactor evidence="1 6">
        <name>FAD</name>
        <dbReference type="ChEBI" id="CHEBI:57692"/>
    </cofactor>
</comment>
<dbReference type="GO" id="GO:0016627">
    <property type="term" value="F:oxidoreductase activity, acting on the CH-CH group of donors"/>
    <property type="evidence" value="ECO:0007669"/>
    <property type="project" value="InterPro"/>
</dbReference>
<dbReference type="Pfam" id="PF02771">
    <property type="entry name" value="Acyl-CoA_dh_N"/>
    <property type="match status" value="1"/>
</dbReference>
<dbReference type="EMBL" id="JAAKZG010000007">
    <property type="protein sequence ID" value="NGN43058.1"/>
    <property type="molecule type" value="Genomic_DNA"/>
</dbReference>
<dbReference type="GO" id="GO:0050660">
    <property type="term" value="F:flavin adenine dinucleotide binding"/>
    <property type="evidence" value="ECO:0007669"/>
    <property type="project" value="InterPro"/>
</dbReference>
<accession>A0A7C9R9R3</accession>
<dbReference type="InterPro" id="IPR009075">
    <property type="entry name" value="AcylCo_DH/oxidase_C"/>
</dbReference>
<reference evidence="10 11" key="1">
    <citation type="submission" date="2020-02" db="EMBL/GenBank/DDBJ databases">
        <title>Genome sequence of the type strain CGMCC 1.15528 of Mesorhizobium zhangyense.</title>
        <authorList>
            <person name="Gao J."/>
            <person name="Sun J."/>
        </authorList>
    </citation>
    <scope>NUCLEOTIDE SEQUENCE [LARGE SCALE GENOMIC DNA]</scope>
    <source>
        <strain evidence="10 11">CGMCC 1.15528</strain>
    </source>
</reference>
<evidence type="ECO:0000313" key="11">
    <source>
        <dbReference type="Proteomes" id="UP000481252"/>
    </source>
</evidence>
<evidence type="ECO:0000256" key="2">
    <source>
        <dbReference type="ARBA" id="ARBA00009347"/>
    </source>
</evidence>
<evidence type="ECO:0000313" key="10">
    <source>
        <dbReference type="EMBL" id="NGN43058.1"/>
    </source>
</evidence>
<dbReference type="InterPro" id="IPR052161">
    <property type="entry name" value="Mycobact_Acyl-CoA_DH"/>
</dbReference>
<feature type="domain" description="Acyl-CoA dehydrogenase/oxidase C-terminal" evidence="7">
    <location>
        <begin position="235"/>
        <end position="374"/>
    </location>
</feature>
<dbReference type="RefSeq" id="WP_165119414.1">
    <property type="nucleotide sequence ID" value="NZ_JAAKZG010000007.1"/>
</dbReference>
<organism evidence="10 11">
    <name type="scientific">Mesorhizobium zhangyense</name>
    <dbReference type="NCBI Taxonomy" id="1776730"/>
    <lineage>
        <taxon>Bacteria</taxon>
        <taxon>Pseudomonadati</taxon>
        <taxon>Pseudomonadota</taxon>
        <taxon>Alphaproteobacteria</taxon>
        <taxon>Hyphomicrobiales</taxon>
        <taxon>Phyllobacteriaceae</taxon>
        <taxon>Mesorhizobium</taxon>
    </lineage>
</organism>
<keyword evidence="4 6" id="KW-0274">FAD</keyword>
<evidence type="ECO:0000256" key="5">
    <source>
        <dbReference type="ARBA" id="ARBA00023002"/>
    </source>
</evidence>
<dbReference type="InterPro" id="IPR013786">
    <property type="entry name" value="AcylCoA_DH/ox_N"/>
</dbReference>
<dbReference type="AlphaFoldDB" id="A0A7C9R9R3"/>
<dbReference type="InterPro" id="IPR046373">
    <property type="entry name" value="Acyl-CoA_Oxase/DH_mid-dom_sf"/>
</dbReference>
<dbReference type="InterPro" id="IPR009100">
    <property type="entry name" value="AcylCoA_DH/oxidase_NM_dom_sf"/>
</dbReference>
<dbReference type="FunFam" id="2.40.110.10:FF:000002">
    <property type="entry name" value="Acyl-CoA dehydrogenase fadE12"/>
    <property type="match status" value="1"/>
</dbReference>
<evidence type="ECO:0000256" key="3">
    <source>
        <dbReference type="ARBA" id="ARBA00022630"/>
    </source>
</evidence>
<evidence type="ECO:0000259" key="7">
    <source>
        <dbReference type="Pfam" id="PF00441"/>
    </source>
</evidence>
<feature type="domain" description="Acyl-CoA dehydrogenase/oxidase N-terminal" evidence="9">
    <location>
        <begin position="9"/>
        <end position="124"/>
    </location>
</feature>
<comment type="similarity">
    <text evidence="2 6">Belongs to the acyl-CoA dehydrogenase family.</text>
</comment>
<name>A0A7C9R9R3_9HYPH</name>